<protein>
    <submittedName>
        <fullName evidence="1">Uncharacterized protein</fullName>
    </submittedName>
</protein>
<organism evidence="1 2">
    <name type="scientific">Labrus bergylta</name>
    <name type="common">ballan wrasse</name>
    <dbReference type="NCBI Taxonomy" id="56723"/>
    <lineage>
        <taxon>Eukaryota</taxon>
        <taxon>Metazoa</taxon>
        <taxon>Chordata</taxon>
        <taxon>Craniata</taxon>
        <taxon>Vertebrata</taxon>
        <taxon>Euteleostomi</taxon>
        <taxon>Actinopterygii</taxon>
        <taxon>Neopterygii</taxon>
        <taxon>Teleostei</taxon>
        <taxon>Neoteleostei</taxon>
        <taxon>Acanthomorphata</taxon>
        <taxon>Eupercaria</taxon>
        <taxon>Labriformes</taxon>
        <taxon>Labridae</taxon>
        <taxon>Labrus</taxon>
    </lineage>
</organism>
<reference evidence="1" key="1">
    <citation type="submission" date="2025-08" db="UniProtKB">
        <authorList>
            <consortium name="Ensembl"/>
        </authorList>
    </citation>
    <scope>IDENTIFICATION</scope>
</reference>
<reference evidence="1" key="2">
    <citation type="submission" date="2025-09" db="UniProtKB">
        <authorList>
            <consortium name="Ensembl"/>
        </authorList>
    </citation>
    <scope>IDENTIFICATION</scope>
</reference>
<proteinExistence type="predicted"/>
<name>A0A3Q3L3W4_9LABR</name>
<sequence length="85" mass="9892">MVQEDTTGNSSVGLTCCTKKSNKSHHVKMQKCLYLLCIFCYTHCPNNKHIFKQKHTDGVCRYNKWLWCCSAETKTKTENHKPPRV</sequence>
<dbReference type="InParanoid" id="A0A3Q3L3W4"/>
<dbReference type="AlphaFoldDB" id="A0A3Q3L3W4"/>
<evidence type="ECO:0000313" key="2">
    <source>
        <dbReference type="Proteomes" id="UP000261660"/>
    </source>
</evidence>
<keyword evidence="2" id="KW-1185">Reference proteome</keyword>
<evidence type="ECO:0000313" key="1">
    <source>
        <dbReference type="Ensembl" id="ENSLBEP00000003579.1"/>
    </source>
</evidence>
<dbReference type="Proteomes" id="UP000261660">
    <property type="component" value="Unplaced"/>
</dbReference>
<accession>A0A3Q3L3W4</accession>
<dbReference type="Ensembl" id="ENSLBET00000003767.1">
    <property type="protein sequence ID" value="ENSLBEP00000003579.1"/>
    <property type="gene ID" value="ENSLBEG00000002771.1"/>
</dbReference>